<evidence type="ECO:0000259" key="9">
    <source>
        <dbReference type="PROSITE" id="PS50156"/>
    </source>
</evidence>
<feature type="transmembrane region" description="Helical" evidence="8">
    <location>
        <begin position="20"/>
        <end position="39"/>
    </location>
</feature>
<dbReference type="InterPro" id="IPR000731">
    <property type="entry name" value="SSD"/>
</dbReference>
<feature type="domain" description="SSD" evidence="9">
    <location>
        <begin position="339"/>
        <end position="432"/>
    </location>
</feature>
<feature type="transmembrane region" description="Helical" evidence="8">
    <location>
        <begin position="378"/>
        <end position="397"/>
    </location>
</feature>
<feature type="transmembrane region" description="Helical" evidence="8">
    <location>
        <begin position="472"/>
        <end position="491"/>
    </location>
</feature>
<feature type="transmembrane region" description="Helical" evidence="8">
    <location>
        <begin position="867"/>
        <end position="885"/>
    </location>
</feature>
<comment type="caution">
    <text evidence="10">The sequence shown here is derived from an EMBL/GenBank/DDBJ whole genome shotgun (WGS) entry which is preliminary data.</text>
</comment>
<gene>
    <name evidence="10" type="ORF">EDS130_LOCUS1296</name>
</gene>
<feature type="transmembrane region" description="Helical" evidence="8">
    <location>
        <begin position="409"/>
        <end position="434"/>
    </location>
</feature>
<name>A0A813N2U4_ADIRI</name>
<protein>
    <recommendedName>
        <fullName evidence="9">SSD domain-containing protein</fullName>
    </recommendedName>
</protein>
<feature type="transmembrane region" description="Helical" evidence="8">
    <location>
        <begin position="826"/>
        <end position="847"/>
    </location>
</feature>
<dbReference type="EMBL" id="CAJNOJ010000003">
    <property type="protein sequence ID" value="CAF0733880.1"/>
    <property type="molecule type" value="Genomic_DNA"/>
</dbReference>
<dbReference type="Proteomes" id="UP000663852">
    <property type="component" value="Unassembled WGS sequence"/>
</dbReference>
<evidence type="ECO:0000256" key="8">
    <source>
        <dbReference type="SAM" id="Phobius"/>
    </source>
</evidence>
<dbReference type="GO" id="GO:0007224">
    <property type="term" value="P:smoothened signaling pathway"/>
    <property type="evidence" value="ECO:0007669"/>
    <property type="project" value="TreeGrafter"/>
</dbReference>
<keyword evidence="2 8" id="KW-0812">Transmembrane</keyword>
<dbReference type="GO" id="GO:0022857">
    <property type="term" value="F:transmembrane transporter activity"/>
    <property type="evidence" value="ECO:0007669"/>
    <property type="project" value="TreeGrafter"/>
</dbReference>
<evidence type="ECO:0000256" key="7">
    <source>
        <dbReference type="SAM" id="MobiDB-lite"/>
    </source>
</evidence>
<feature type="compositionally biased region" description="Low complexity" evidence="7">
    <location>
        <begin position="1096"/>
        <end position="1123"/>
    </location>
</feature>
<organism evidence="10 11">
    <name type="scientific">Adineta ricciae</name>
    <name type="common">Rotifer</name>
    <dbReference type="NCBI Taxonomy" id="249248"/>
    <lineage>
        <taxon>Eukaryota</taxon>
        <taxon>Metazoa</taxon>
        <taxon>Spiralia</taxon>
        <taxon>Gnathifera</taxon>
        <taxon>Rotifera</taxon>
        <taxon>Eurotatoria</taxon>
        <taxon>Bdelloidea</taxon>
        <taxon>Adinetida</taxon>
        <taxon>Adinetidae</taxon>
        <taxon>Adineta</taxon>
    </lineage>
</organism>
<evidence type="ECO:0000256" key="3">
    <source>
        <dbReference type="ARBA" id="ARBA00022989"/>
    </source>
</evidence>
<reference evidence="10" key="1">
    <citation type="submission" date="2021-02" db="EMBL/GenBank/DDBJ databases">
        <authorList>
            <person name="Nowell W R."/>
        </authorList>
    </citation>
    <scope>NUCLEOTIDE SEQUENCE</scope>
</reference>
<evidence type="ECO:0000256" key="6">
    <source>
        <dbReference type="ARBA" id="ARBA00038046"/>
    </source>
</evidence>
<dbReference type="PROSITE" id="PS50156">
    <property type="entry name" value="SSD"/>
    <property type="match status" value="1"/>
</dbReference>
<dbReference type="AlphaFoldDB" id="A0A813N2U4"/>
<dbReference type="SUPFAM" id="SSF82866">
    <property type="entry name" value="Multidrug efflux transporter AcrB transmembrane domain"/>
    <property type="match status" value="2"/>
</dbReference>
<feature type="transmembrane region" description="Helical" evidence="8">
    <location>
        <begin position="280"/>
        <end position="297"/>
    </location>
</feature>
<feature type="transmembrane region" description="Helical" evidence="8">
    <location>
        <begin position="794"/>
        <end position="814"/>
    </location>
</feature>
<feature type="region of interest" description="Disordered" evidence="7">
    <location>
        <begin position="1093"/>
        <end position="1125"/>
    </location>
</feature>
<evidence type="ECO:0000313" key="11">
    <source>
        <dbReference type="Proteomes" id="UP000663852"/>
    </source>
</evidence>
<feature type="region of interest" description="Disordered" evidence="7">
    <location>
        <begin position="953"/>
        <end position="972"/>
    </location>
</feature>
<proteinExistence type="inferred from homology"/>
<accession>A0A813N2U4</accession>
<evidence type="ECO:0000256" key="5">
    <source>
        <dbReference type="ARBA" id="ARBA00023180"/>
    </source>
</evidence>
<feature type="transmembrane region" description="Helical" evidence="8">
    <location>
        <begin position="303"/>
        <end position="325"/>
    </location>
</feature>
<feature type="transmembrane region" description="Helical" evidence="8">
    <location>
        <begin position="337"/>
        <end position="358"/>
    </location>
</feature>
<feature type="transmembrane region" description="Helical" evidence="8">
    <location>
        <begin position="897"/>
        <end position="917"/>
    </location>
</feature>
<evidence type="ECO:0000256" key="4">
    <source>
        <dbReference type="ARBA" id="ARBA00023136"/>
    </source>
</evidence>
<keyword evidence="5" id="KW-0325">Glycoprotein</keyword>
<sequence length="1230" mass="141809">MVCSSHFKAKYIRFLINYHLFVFACVFIMTSISIGLIIYKRHQIDHGHLLGGFQAHGTNASDEYRKFIALIRETQIAHLYPNSINSEKIFSATPYPSFNPQINPCTKRFYLSTCPILPYTELTFEFKQNTSNLFDNLHNFQSICKLEWSLRARYTNCSRNQSCCHLIGPVTLLFHDKFTSSDQCDNLTQDEFHDYSEQWSTCSSSSWCSNSKLKTYLTYLKSPITFKVYISIENNLSNLVHLYEHIHNYHLRDILYLKYFHFDSNHEDLLFSYYLQTNEMLLYLTIILYLLCLFFFVKNLFFILIITLHIFLTILSCYLIYFHLLHFPITILNYTSITLYLFLLIIDSFLWSTCWFLNNHRRDDCTIERIIDNLLTQTFLYIIPKNLTAIIALVITFTNQVIAMQCFIVFSFLLILISFLISFTLYPASFIFILRYKSSIPTIEHLPHNLLTSTTNCLIDHTIPWLIVRLKGFWLALLTCISCLAFIIVFYRPKLQFDACHLTFDALPMHSSTKFDDHALKHVDIDVTYYIGSPWDLPAESLIPFKDIPILSYTPEDSLTATEDGIDTFSYVLKKNLTQFIDYCASESKHQDKSPTIHNDSMISTSTSTTQGTDLFQTNFHCFADLSWSIVDISMETDSKFSTYIYMRSNQTQNCTSICHSNLTKSQYECLTCLNSLFYLSHQNDDHFLIKNGLRFKNGQYPRYLFQTISYKWLPQRTVNDFFEWQYLIDNLKKTSLATFYLKTFPRHFLWSTSEIFSTFTLMTQLYQEKYLFITIKFIVMLVFLTLFTGILGIFVTLTTLLNFVTCIATLTLMNYKLTVENMSHFVIVLIVCSQYSVLYSISYKLAPTFFFQRENRMTYSLKQLCTTLIHLTLSIMIISTPCLFSSLPYLSKSATVYIISSIISLIYSTFFLQSLLCFIGPPGQLCFFLPWRLTFTRHSNVHKTNLTETAVRGASNSGAGVGNGSGSRRHHRHLSHRMSTSSHFASSYFSQIFTGSTYFESEYGGINETSIIGPRRRESSRSHQTSHLIKQSSLLTGELIELYTPRASLAPHAHHLHAARYSRQSSVTRAVTSTTPARPLYISPSVSPYSQLSIHSQIPSRQRSPSPHIYRPSRSPSPSPHSFAPITSSLSLRPCYSAPRLHVPIHRALTASVRPNDTLLEEMPTPSAPPTKKTVMIIQRQDAISSTDDLDPSSPIRTPSLSATARRSMLKATTMPSNELIWLKRSNSS</sequence>
<comment type="subcellular location">
    <subcellularLocation>
        <location evidence="1">Membrane</location>
        <topology evidence="1">Multi-pass membrane protein</topology>
    </subcellularLocation>
</comment>
<comment type="similarity">
    <text evidence="6">Belongs to the dispatched family.</text>
</comment>
<keyword evidence="3 8" id="KW-1133">Transmembrane helix</keyword>
<dbReference type="GO" id="GO:0016020">
    <property type="term" value="C:membrane"/>
    <property type="evidence" value="ECO:0007669"/>
    <property type="project" value="UniProtKB-SubCell"/>
</dbReference>
<evidence type="ECO:0000256" key="2">
    <source>
        <dbReference type="ARBA" id="ARBA00022692"/>
    </source>
</evidence>
<dbReference type="PANTHER" id="PTHR45951:SF3">
    <property type="entry name" value="PROTEIN DISPATCHED"/>
    <property type="match status" value="1"/>
</dbReference>
<dbReference type="InterPro" id="IPR052081">
    <property type="entry name" value="Dispatched_Hh_regulator"/>
</dbReference>
<evidence type="ECO:0000313" key="10">
    <source>
        <dbReference type="EMBL" id="CAF0733880.1"/>
    </source>
</evidence>
<keyword evidence="4 8" id="KW-0472">Membrane</keyword>
<dbReference type="OrthoDB" id="10041865at2759"/>
<dbReference type="PANTHER" id="PTHR45951">
    <property type="entry name" value="PROTEIN DISPATCHED-RELATED"/>
    <property type="match status" value="1"/>
</dbReference>
<evidence type="ECO:0000256" key="1">
    <source>
        <dbReference type="ARBA" id="ARBA00004141"/>
    </source>
</evidence>